<reference evidence="1" key="1">
    <citation type="submission" date="2019-04" db="EMBL/GenBank/DDBJ databases">
        <title>Microbes associate with the intestines of laboratory mice.</title>
        <authorList>
            <person name="Navarre W."/>
            <person name="Wong E."/>
            <person name="Huang K."/>
            <person name="Tropini C."/>
            <person name="Ng K."/>
            <person name="Yu B."/>
        </authorList>
    </citation>
    <scope>NUCLEOTIDE SEQUENCE</scope>
    <source>
        <strain evidence="1">NM04_E33</strain>
    </source>
</reference>
<gene>
    <name evidence="1" type="ORF">E5331_09120</name>
</gene>
<accession>A0AC61RGL2</accession>
<sequence length="93" mass="10191">MLPIDLFRIRLYSSSILTSVCSFIAQNVAMIALPFYFLNNYGFSEITTGLIMTPWPLATMIVSPIAARFVVALVFAIIGGTVSLTRSVKTGNR</sequence>
<evidence type="ECO:0000313" key="1">
    <source>
        <dbReference type="EMBL" id="TGY78725.1"/>
    </source>
</evidence>
<proteinExistence type="predicted"/>
<dbReference type="EMBL" id="SRYB01000011">
    <property type="protein sequence ID" value="TGY78725.1"/>
    <property type="molecule type" value="Genomic_DNA"/>
</dbReference>
<name>A0AC61RGL2_9BACT</name>
<comment type="caution">
    <text evidence="1">The sequence shown here is derived from an EMBL/GenBank/DDBJ whole genome shotgun (WGS) entry which is preliminary data.</text>
</comment>
<evidence type="ECO:0000313" key="2">
    <source>
        <dbReference type="Proteomes" id="UP000306319"/>
    </source>
</evidence>
<dbReference type="Proteomes" id="UP000306319">
    <property type="component" value="Unassembled WGS sequence"/>
</dbReference>
<protein>
    <submittedName>
        <fullName evidence="1">Uncharacterized protein</fullName>
    </submittedName>
</protein>
<organism evidence="1 2">
    <name type="scientific">Lepagella muris</name>
    <dbReference type="NCBI Taxonomy" id="3032870"/>
    <lineage>
        <taxon>Bacteria</taxon>
        <taxon>Pseudomonadati</taxon>
        <taxon>Bacteroidota</taxon>
        <taxon>Bacteroidia</taxon>
        <taxon>Bacteroidales</taxon>
        <taxon>Muribaculaceae</taxon>
        <taxon>Lepagella</taxon>
    </lineage>
</organism>
<keyword evidence="2" id="KW-1185">Reference proteome</keyword>